<feature type="compositionally biased region" description="Polar residues" evidence="1">
    <location>
        <begin position="343"/>
        <end position="369"/>
    </location>
</feature>
<dbReference type="OrthoDB" id="6350087at2759"/>
<sequence length="435" mass="49129">MLILGVTRTTITSNETCLQFFIHLVFAQFSVTFCVRLHAVLPCTTSRNDKLEDMNKTKPSKAGLPVRLVIFLLFVAQAASRPSTENEGDIASLPPDADNVEFHHVKVVDGVMHEDHPVVMYKEDFVNEDYDPTKNETKVHHRKLFKGQQRIRHHHLRPPTKPVAVEEKIVFDVLPESPLILGDDDSVADKYEVAQLVQPLQQESPQKYPKKYHSRQRRQADNPYVRKSYKSDFYGKAPAPYYLPVQPQYHYQRIPVVGKKPKYQGKLPFWQTPKPSLKPMSIGNRDDFGEDNENSLFHNSNPDDADFSMFDQPRPDDKVTGGGNGINWQSPPVQESEPAPVFGSSQGRRPTSGPGNVQSPSVQAASSWANPRPRPRPVFRQDSVQYPSEPSYQPGTACHRAAQLCCSFANLGSTYDCFHRQKCERSLAEIVSSCS</sequence>
<gene>
    <name evidence="2" type="primary">Dvir\GJ14383</name>
    <name evidence="2" type="ORF">Dvir_GJ14383</name>
</gene>
<reference evidence="2 3" key="1">
    <citation type="journal article" date="2007" name="Nature">
        <title>Evolution of genes and genomes on the Drosophila phylogeny.</title>
        <authorList>
            <consortium name="Drosophila 12 Genomes Consortium"/>
            <person name="Clark A.G."/>
            <person name="Eisen M.B."/>
            <person name="Smith D.R."/>
            <person name="Bergman C.M."/>
            <person name="Oliver B."/>
            <person name="Markow T.A."/>
            <person name="Kaufman T.C."/>
            <person name="Kellis M."/>
            <person name="Gelbart W."/>
            <person name="Iyer V.N."/>
            <person name="Pollard D.A."/>
            <person name="Sackton T.B."/>
            <person name="Larracuente A.M."/>
            <person name="Singh N.D."/>
            <person name="Abad J.P."/>
            <person name="Abt D.N."/>
            <person name="Adryan B."/>
            <person name="Aguade M."/>
            <person name="Akashi H."/>
            <person name="Anderson W.W."/>
            <person name="Aquadro C.F."/>
            <person name="Ardell D.H."/>
            <person name="Arguello R."/>
            <person name="Artieri C.G."/>
            <person name="Barbash D.A."/>
            <person name="Barker D."/>
            <person name="Barsanti P."/>
            <person name="Batterham P."/>
            <person name="Batzoglou S."/>
            <person name="Begun D."/>
            <person name="Bhutkar A."/>
            <person name="Blanco E."/>
            <person name="Bosak S.A."/>
            <person name="Bradley R.K."/>
            <person name="Brand A.D."/>
            <person name="Brent M.R."/>
            <person name="Brooks A.N."/>
            <person name="Brown R.H."/>
            <person name="Butlin R.K."/>
            <person name="Caggese C."/>
            <person name="Calvi B.R."/>
            <person name="Bernardo de Carvalho A."/>
            <person name="Caspi A."/>
            <person name="Castrezana S."/>
            <person name="Celniker S.E."/>
            <person name="Chang J.L."/>
            <person name="Chapple C."/>
            <person name="Chatterji S."/>
            <person name="Chinwalla A."/>
            <person name="Civetta A."/>
            <person name="Clifton S.W."/>
            <person name="Comeron J.M."/>
            <person name="Costello J.C."/>
            <person name="Coyne J.A."/>
            <person name="Daub J."/>
            <person name="David R.G."/>
            <person name="Delcher A.L."/>
            <person name="Delehaunty K."/>
            <person name="Do C.B."/>
            <person name="Ebling H."/>
            <person name="Edwards K."/>
            <person name="Eickbush T."/>
            <person name="Evans J.D."/>
            <person name="Filipski A."/>
            <person name="Findeiss S."/>
            <person name="Freyhult E."/>
            <person name="Fulton L."/>
            <person name="Fulton R."/>
            <person name="Garcia A.C."/>
            <person name="Gardiner A."/>
            <person name="Garfield D.A."/>
            <person name="Garvin B.E."/>
            <person name="Gibson G."/>
            <person name="Gilbert D."/>
            <person name="Gnerre S."/>
            <person name="Godfrey J."/>
            <person name="Good R."/>
            <person name="Gotea V."/>
            <person name="Gravely B."/>
            <person name="Greenberg A.J."/>
            <person name="Griffiths-Jones S."/>
            <person name="Gross S."/>
            <person name="Guigo R."/>
            <person name="Gustafson E.A."/>
            <person name="Haerty W."/>
            <person name="Hahn M.W."/>
            <person name="Halligan D.L."/>
            <person name="Halpern A.L."/>
            <person name="Halter G.M."/>
            <person name="Han M.V."/>
            <person name="Heger A."/>
            <person name="Hillier L."/>
            <person name="Hinrichs A.S."/>
            <person name="Holmes I."/>
            <person name="Hoskins R.A."/>
            <person name="Hubisz M.J."/>
            <person name="Hultmark D."/>
            <person name="Huntley M.A."/>
            <person name="Jaffe D.B."/>
            <person name="Jagadeeshan S."/>
            <person name="Jeck W.R."/>
            <person name="Johnson J."/>
            <person name="Jones C.D."/>
            <person name="Jordan W.C."/>
            <person name="Karpen G.H."/>
            <person name="Kataoka E."/>
            <person name="Keightley P.D."/>
            <person name="Kheradpour P."/>
            <person name="Kirkness E.F."/>
            <person name="Koerich L.B."/>
            <person name="Kristiansen K."/>
            <person name="Kudrna D."/>
            <person name="Kulathinal R.J."/>
            <person name="Kumar S."/>
            <person name="Kwok R."/>
            <person name="Lander E."/>
            <person name="Langley C.H."/>
            <person name="Lapoint R."/>
            <person name="Lazzaro B.P."/>
            <person name="Lee S.J."/>
            <person name="Levesque L."/>
            <person name="Li R."/>
            <person name="Lin C.F."/>
            <person name="Lin M.F."/>
            <person name="Lindblad-Toh K."/>
            <person name="Llopart A."/>
            <person name="Long M."/>
            <person name="Low L."/>
            <person name="Lozovsky E."/>
            <person name="Lu J."/>
            <person name="Luo M."/>
            <person name="Machado C.A."/>
            <person name="Makalowski W."/>
            <person name="Marzo M."/>
            <person name="Matsuda M."/>
            <person name="Matzkin L."/>
            <person name="McAllister B."/>
            <person name="McBride C.S."/>
            <person name="McKernan B."/>
            <person name="McKernan K."/>
            <person name="Mendez-Lago M."/>
            <person name="Minx P."/>
            <person name="Mollenhauer M.U."/>
            <person name="Montooth K."/>
            <person name="Mount S.M."/>
            <person name="Mu X."/>
            <person name="Myers E."/>
            <person name="Negre B."/>
            <person name="Newfeld S."/>
            <person name="Nielsen R."/>
            <person name="Noor M.A."/>
            <person name="O'Grady P."/>
            <person name="Pachter L."/>
            <person name="Papaceit M."/>
            <person name="Parisi M.J."/>
            <person name="Parisi M."/>
            <person name="Parts L."/>
            <person name="Pedersen J.S."/>
            <person name="Pesole G."/>
            <person name="Phillippy A.M."/>
            <person name="Ponting C.P."/>
            <person name="Pop M."/>
            <person name="Porcelli D."/>
            <person name="Powell J.R."/>
            <person name="Prohaska S."/>
            <person name="Pruitt K."/>
            <person name="Puig M."/>
            <person name="Quesneville H."/>
            <person name="Ram K.R."/>
            <person name="Rand D."/>
            <person name="Rasmussen M.D."/>
            <person name="Reed L.K."/>
            <person name="Reenan R."/>
            <person name="Reily A."/>
            <person name="Remington K.A."/>
            <person name="Rieger T.T."/>
            <person name="Ritchie M.G."/>
            <person name="Robin C."/>
            <person name="Rogers Y.H."/>
            <person name="Rohde C."/>
            <person name="Rozas J."/>
            <person name="Rubenfield M.J."/>
            <person name="Ruiz A."/>
            <person name="Russo S."/>
            <person name="Salzberg S.L."/>
            <person name="Sanchez-Gracia A."/>
            <person name="Saranga D.J."/>
            <person name="Sato H."/>
            <person name="Schaeffer S.W."/>
            <person name="Schatz M.C."/>
            <person name="Schlenke T."/>
            <person name="Schwartz R."/>
            <person name="Segarra C."/>
            <person name="Singh R.S."/>
            <person name="Sirot L."/>
            <person name="Sirota M."/>
            <person name="Sisneros N.B."/>
            <person name="Smith C.D."/>
            <person name="Smith T.F."/>
            <person name="Spieth J."/>
            <person name="Stage D.E."/>
            <person name="Stark A."/>
            <person name="Stephan W."/>
            <person name="Strausberg R.L."/>
            <person name="Strempel S."/>
            <person name="Sturgill D."/>
            <person name="Sutton G."/>
            <person name="Sutton G.G."/>
            <person name="Tao W."/>
            <person name="Teichmann S."/>
            <person name="Tobari Y.N."/>
            <person name="Tomimura Y."/>
            <person name="Tsolas J.M."/>
            <person name="Valente V.L."/>
            <person name="Venter E."/>
            <person name="Venter J.C."/>
            <person name="Vicario S."/>
            <person name="Vieira F.G."/>
            <person name="Vilella A.J."/>
            <person name="Villasante A."/>
            <person name="Walenz B."/>
            <person name="Wang J."/>
            <person name="Wasserman M."/>
            <person name="Watts T."/>
            <person name="Wilson D."/>
            <person name="Wilson R.K."/>
            <person name="Wing R.A."/>
            <person name="Wolfner M.F."/>
            <person name="Wong A."/>
            <person name="Wong G.K."/>
            <person name="Wu C.I."/>
            <person name="Wu G."/>
            <person name="Yamamoto D."/>
            <person name="Yang H.P."/>
            <person name="Yang S.P."/>
            <person name="Yorke J.A."/>
            <person name="Yoshida K."/>
            <person name="Zdobnov E."/>
            <person name="Zhang P."/>
            <person name="Zhang Y."/>
            <person name="Zimin A.V."/>
            <person name="Baldwin J."/>
            <person name="Abdouelleil A."/>
            <person name="Abdulkadir J."/>
            <person name="Abebe A."/>
            <person name="Abera B."/>
            <person name="Abreu J."/>
            <person name="Acer S.C."/>
            <person name="Aftuck L."/>
            <person name="Alexander A."/>
            <person name="An P."/>
            <person name="Anderson E."/>
            <person name="Anderson S."/>
            <person name="Arachi H."/>
            <person name="Azer M."/>
            <person name="Bachantsang P."/>
            <person name="Barry A."/>
            <person name="Bayul T."/>
            <person name="Berlin A."/>
            <person name="Bessette D."/>
            <person name="Bloom T."/>
            <person name="Blye J."/>
            <person name="Boguslavskiy L."/>
            <person name="Bonnet C."/>
            <person name="Boukhgalter B."/>
            <person name="Bourzgui I."/>
            <person name="Brown A."/>
            <person name="Cahill P."/>
            <person name="Channer S."/>
            <person name="Cheshatsang Y."/>
            <person name="Chuda L."/>
            <person name="Citroen M."/>
            <person name="Collymore A."/>
            <person name="Cooke P."/>
            <person name="Costello M."/>
            <person name="D'Aco K."/>
            <person name="Daza R."/>
            <person name="De Haan G."/>
            <person name="DeGray S."/>
            <person name="DeMaso C."/>
            <person name="Dhargay N."/>
            <person name="Dooley K."/>
            <person name="Dooley E."/>
            <person name="Doricent M."/>
            <person name="Dorje P."/>
            <person name="Dorjee K."/>
            <person name="Dupes A."/>
            <person name="Elong R."/>
            <person name="Falk J."/>
            <person name="Farina A."/>
            <person name="Faro S."/>
            <person name="Ferguson D."/>
            <person name="Fisher S."/>
            <person name="Foley C.D."/>
            <person name="Franke A."/>
            <person name="Friedrich D."/>
            <person name="Gadbois L."/>
            <person name="Gearin G."/>
            <person name="Gearin C.R."/>
            <person name="Giannoukos G."/>
            <person name="Goode T."/>
            <person name="Graham J."/>
            <person name="Grandbois E."/>
            <person name="Grewal S."/>
            <person name="Gyaltsen K."/>
            <person name="Hafez N."/>
            <person name="Hagos B."/>
            <person name="Hall J."/>
            <person name="Henson C."/>
            <person name="Hollinger A."/>
            <person name="Honan T."/>
            <person name="Huard M.D."/>
            <person name="Hughes L."/>
            <person name="Hurhula B."/>
            <person name="Husby M.E."/>
            <person name="Kamat A."/>
            <person name="Kanga B."/>
            <person name="Kashin S."/>
            <person name="Khazanovich D."/>
            <person name="Kisner P."/>
            <person name="Lance K."/>
            <person name="Lara M."/>
            <person name="Lee W."/>
            <person name="Lennon N."/>
            <person name="Letendre F."/>
            <person name="LeVine R."/>
            <person name="Lipovsky A."/>
            <person name="Liu X."/>
            <person name="Liu J."/>
            <person name="Liu S."/>
            <person name="Lokyitsang T."/>
            <person name="Lokyitsang Y."/>
            <person name="Lubonja R."/>
            <person name="Lui A."/>
            <person name="MacDonald P."/>
            <person name="Magnisalis V."/>
            <person name="Maru K."/>
            <person name="Matthews C."/>
            <person name="McCusker W."/>
            <person name="McDonough S."/>
            <person name="Mehta T."/>
            <person name="Meldrim J."/>
            <person name="Meneus L."/>
            <person name="Mihai O."/>
            <person name="Mihalev A."/>
            <person name="Mihova T."/>
            <person name="Mittelman R."/>
            <person name="Mlenga V."/>
            <person name="Montmayeur A."/>
            <person name="Mulrain L."/>
            <person name="Navidi A."/>
            <person name="Naylor J."/>
            <person name="Negash T."/>
            <person name="Nguyen T."/>
            <person name="Nguyen N."/>
            <person name="Nicol R."/>
            <person name="Norbu C."/>
            <person name="Norbu N."/>
            <person name="Novod N."/>
            <person name="O'Neill B."/>
            <person name="Osman S."/>
            <person name="Markiewicz E."/>
            <person name="Oyono O.L."/>
            <person name="Patti C."/>
            <person name="Phunkhang P."/>
            <person name="Pierre F."/>
            <person name="Priest M."/>
            <person name="Raghuraman S."/>
            <person name="Rege F."/>
            <person name="Reyes R."/>
            <person name="Rise C."/>
            <person name="Rogov P."/>
            <person name="Ross K."/>
            <person name="Ryan E."/>
            <person name="Settipalli S."/>
            <person name="Shea T."/>
            <person name="Sherpa N."/>
            <person name="Shi L."/>
            <person name="Shih D."/>
            <person name="Sparrow T."/>
            <person name="Spaulding J."/>
            <person name="Stalker J."/>
            <person name="Stange-Thomann N."/>
            <person name="Stavropoulos S."/>
            <person name="Stone C."/>
            <person name="Strader C."/>
            <person name="Tesfaye S."/>
            <person name="Thomson T."/>
            <person name="Thoulutsang Y."/>
            <person name="Thoulutsang D."/>
            <person name="Topham K."/>
            <person name="Topping I."/>
            <person name="Tsamla T."/>
            <person name="Vassiliev H."/>
            <person name="Vo A."/>
            <person name="Wangchuk T."/>
            <person name="Wangdi T."/>
            <person name="Weiand M."/>
            <person name="Wilkinson J."/>
            <person name="Wilson A."/>
            <person name="Yadav S."/>
            <person name="Young G."/>
            <person name="Yu Q."/>
            <person name="Zembek L."/>
            <person name="Zhong D."/>
            <person name="Zimmer A."/>
            <person name="Zwirko Z."/>
            <person name="Jaffe D.B."/>
            <person name="Alvarez P."/>
            <person name="Brockman W."/>
            <person name="Butler J."/>
            <person name="Chin C."/>
            <person name="Gnerre S."/>
            <person name="Grabherr M."/>
            <person name="Kleber M."/>
            <person name="Mauceli E."/>
            <person name="MacCallum I."/>
        </authorList>
    </citation>
    <scope>NUCLEOTIDE SEQUENCE [LARGE SCALE GENOMIC DNA]</scope>
    <source>
        <strain evidence="3">Tucson 15010-1051.87</strain>
    </source>
</reference>
<proteinExistence type="predicted"/>
<evidence type="ECO:0000313" key="3">
    <source>
        <dbReference type="Proteomes" id="UP000008792"/>
    </source>
</evidence>
<organism evidence="2 3">
    <name type="scientific">Drosophila virilis</name>
    <name type="common">Fruit fly</name>
    <dbReference type="NCBI Taxonomy" id="7244"/>
    <lineage>
        <taxon>Eukaryota</taxon>
        <taxon>Metazoa</taxon>
        <taxon>Ecdysozoa</taxon>
        <taxon>Arthropoda</taxon>
        <taxon>Hexapoda</taxon>
        <taxon>Insecta</taxon>
        <taxon>Pterygota</taxon>
        <taxon>Neoptera</taxon>
        <taxon>Endopterygota</taxon>
        <taxon>Diptera</taxon>
        <taxon>Brachycera</taxon>
        <taxon>Muscomorpha</taxon>
        <taxon>Ephydroidea</taxon>
        <taxon>Drosophilidae</taxon>
        <taxon>Drosophila</taxon>
    </lineage>
</organism>
<evidence type="ECO:0000256" key="1">
    <source>
        <dbReference type="SAM" id="MobiDB-lite"/>
    </source>
</evidence>
<name>A0A0Q9W8L8_DROVI</name>
<evidence type="ECO:0000313" key="2">
    <source>
        <dbReference type="EMBL" id="KRF78241.1"/>
    </source>
</evidence>
<accession>A0A0Q9W8L8</accession>
<dbReference type="Proteomes" id="UP000008792">
    <property type="component" value="Unassembled WGS sequence"/>
</dbReference>
<protein>
    <submittedName>
        <fullName evidence="2">Uncharacterized protein, isoform B</fullName>
    </submittedName>
</protein>
<feature type="region of interest" description="Disordered" evidence="1">
    <location>
        <begin position="267"/>
        <end position="393"/>
    </location>
</feature>
<feature type="compositionally biased region" description="Basic residues" evidence="1">
    <location>
        <begin position="208"/>
        <end position="217"/>
    </location>
</feature>
<feature type="compositionally biased region" description="Polar residues" evidence="1">
    <location>
        <begin position="382"/>
        <end position="393"/>
    </location>
</feature>
<feature type="region of interest" description="Disordered" evidence="1">
    <location>
        <begin position="200"/>
        <end position="225"/>
    </location>
</feature>
<dbReference type="EMBL" id="CH940656">
    <property type="protein sequence ID" value="KRF78241.1"/>
    <property type="molecule type" value="Genomic_DNA"/>
</dbReference>
<dbReference type="AlphaFoldDB" id="A0A0Q9W8L8"/>
<keyword evidence="3" id="KW-1185">Reference proteome</keyword>